<reference evidence="2 3" key="1">
    <citation type="submission" date="2019-05" db="EMBL/GenBank/DDBJ databases">
        <authorList>
            <consortium name="Pathogen Informatics"/>
        </authorList>
    </citation>
    <scope>NUCLEOTIDE SEQUENCE [LARGE SCALE GENOMIC DNA]</scope>
    <source>
        <strain evidence="2 3">NCTC12971</strain>
    </source>
</reference>
<dbReference type="Proteomes" id="UP000307968">
    <property type="component" value="Chromosome"/>
</dbReference>
<proteinExistence type="predicted"/>
<name>A0A4U9HFW5_SERRU</name>
<dbReference type="EC" id="3.1.1.31" evidence="2"/>
<gene>
    <name evidence="2" type="primary">pgl_1</name>
    <name evidence="2" type="ORF">NCTC12971_01496</name>
</gene>
<organism evidence="2 3">
    <name type="scientific">Serratia rubidaea</name>
    <name type="common">Serratia marinorubra</name>
    <dbReference type="NCBI Taxonomy" id="61652"/>
    <lineage>
        <taxon>Bacteria</taxon>
        <taxon>Pseudomonadati</taxon>
        <taxon>Pseudomonadota</taxon>
        <taxon>Gammaproteobacteria</taxon>
        <taxon>Enterobacterales</taxon>
        <taxon>Yersiniaceae</taxon>
        <taxon>Serratia</taxon>
    </lineage>
</organism>
<dbReference type="InterPro" id="IPR015943">
    <property type="entry name" value="WD40/YVTN_repeat-like_dom_sf"/>
</dbReference>
<sequence length="65" mass="7097">MKQIVYVASPESQQIHVWQLDDAGALALLQTVDVPGQVQPMAIHPDPHPPLCGRAPGVWRGELPH</sequence>
<evidence type="ECO:0000313" key="2">
    <source>
        <dbReference type="EMBL" id="VTP60989.1"/>
    </source>
</evidence>
<dbReference type="AlphaFoldDB" id="A0A4U9HFW5"/>
<evidence type="ECO:0000256" key="1">
    <source>
        <dbReference type="SAM" id="MobiDB-lite"/>
    </source>
</evidence>
<accession>A0A4U9HFW5</accession>
<keyword evidence="2" id="KW-0378">Hydrolase</keyword>
<dbReference type="Gene3D" id="2.130.10.10">
    <property type="entry name" value="YVTN repeat-like/Quinoprotein amine dehydrogenase"/>
    <property type="match status" value="1"/>
</dbReference>
<dbReference type="GO" id="GO:0017057">
    <property type="term" value="F:6-phosphogluconolactonase activity"/>
    <property type="evidence" value="ECO:0007669"/>
    <property type="project" value="UniProtKB-EC"/>
</dbReference>
<dbReference type="EMBL" id="LR590463">
    <property type="protein sequence ID" value="VTP60989.1"/>
    <property type="molecule type" value="Genomic_DNA"/>
</dbReference>
<evidence type="ECO:0000313" key="3">
    <source>
        <dbReference type="Proteomes" id="UP000307968"/>
    </source>
</evidence>
<feature type="region of interest" description="Disordered" evidence="1">
    <location>
        <begin position="43"/>
        <end position="65"/>
    </location>
</feature>
<protein>
    <submittedName>
        <fullName evidence="2">6-phosphogluconolactonase</fullName>
        <ecNumber evidence="2">3.1.1.31</ecNumber>
    </submittedName>
</protein>